<keyword evidence="4" id="KW-1185">Reference proteome</keyword>
<feature type="compositionally biased region" description="Basic residues" evidence="1">
    <location>
        <begin position="78"/>
        <end position="87"/>
    </location>
</feature>
<feature type="region of interest" description="Disordered" evidence="1">
    <location>
        <begin position="41"/>
        <end position="104"/>
    </location>
</feature>
<dbReference type="Pfam" id="PF10021">
    <property type="entry name" value="PARG_cat_microb"/>
    <property type="match status" value="1"/>
</dbReference>
<dbReference type="InterPro" id="IPR012664">
    <property type="entry name" value="CHP02452"/>
</dbReference>
<protein>
    <recommendedName>
        <fullName evidence="2">Microbial-type PARG catalytic domain-containing protein</fullName>
    </recommendedName>
</protein>
<feature type="domain" description="Microbial-type PARG catalytic" evidence="2">
    <location>
        <begin position="133"/>
        <end position="238"/>
    </location>
</feature>
<dbReference type="Gene3D" id="3.40.220.10">
    <property type="entry name" value="Leucine Aminopeptidase, subunit E, domain 1"/>
    <property type="match status" value="1"/>
</dbReference>
<dbReference type="PANTHER" id="PTHR35596">
    <property type="entry name" value="DUF2263 DOMAIN-CONTAINING PROTEIN"/>
    <property type="match status" value="1"/>
</dbReference>
<dbReference type="Proteomes" id="UP000800093">
    <property type="component" value="Unassembled WGS sequence"/>
</dbReference>
<accession>A0A9P4N0E8</accession>
<dbReference type="SUPFAM" id="SSF52949">
    <property type="entry name" value="Macro domain-like"/>
    <property type="match status" value="1"/>
</dbReference>
<proteinExistence type="predicted"/>
<name>A0A9P4N0E8_9PLEO</name>
<evidence type="ECO:0000259" key="2">
    <source>
        <dbReference type="Pfam" id="PF10021"/>
    </source>
</evidence>
<reference evidence="4" key="1">
    <citation type="journal article" date="2020" name="Stud. Mycol.">
        <title>101 Dothideomycetes genomes: A test case for predicting lifestyles and emergence of pathogens.</title>
        <authorList>
            <person name="Haridas S."/>
            <person name="Albert R."/>
            <person name="Binder M."/>
            <person name="Bloem J."/>
            <person name="LaButti K."/>
            <person name="Salamov A."/>
            <person name="Andreopoulos B."/>
            <person name="Baker S."/>
            <person name="Barry K."/>
            <person name="Bills G."/>
            <person name="Bluhm B."/>
            <person name="Cannon C."/>
            <person name="Castanera R."/>
            <person name="Culley D."/>
            <person name="Daum C."/>
            <person name="Ezra D."/>
            <person name="Gonzalez J."/>
            <person name="Henrissat B."/>
            <person name="Kuo A."/>
            <person name="Liang C."/>
            <person name="Lipzen A."/>
            <person name="Lutzoni F."/>
            <person name="Magnuson J."/>
            <person name="Mondo S."/>
            <person name="Nolan M."/>
            <person name="Ohm R."/>
            <person name="Pangilinan J."/>
            <person name="Park H.-J."/>
            <person name="Ramirez L."/>
            <person name="Alfaro M."/>
            <person name="Sun H."/>
            <person name="Tritt A."/>
            <person name="Yoshinaga Y."/>
            <person name="Zwiers L.-H."/>
            <person name="Turgeon B."/>
            <person name="Goodwin S."/>
            <person name="Spatafora J."/>
            <person name="Crous P."/>
            <person name="Grigoriev I."/>
        </authorList>
    </citation>
    <scope>NUCLEOTIDE SEQUENCE [LARGE SCALE GENOMIC DNA]</scope>
    <source>
        <strain evidence="4">CBS 304.66</strain>
    </source>
</reference>
<evidence type="ECO:0000256" key="1">
    <source>
        <dbReference type="SAM" id="MobiDB-lite"/>
    </source>
</evidence>
<dbReference type="OrthoDB" id="9985428at2759"/>
<dbReference type="EMBL" id="ML986613">
    <property type="protein sequence ID" value="KAF2264840.1"/>
    <property type="molecule type" value="Genomic_DNA"/>
</dbReference>
<dbReference type="PANTHER" id="PTHR35596:SF1">
    <property type="entry name" value="MICROBIAL-TYPE PARG CATALYTIC DOMAIN-CONTAINING PROTEIN"/>
    <property type="match status" value="1"/>
</dbReference>
<feature type="compositionally biased region" description="Acidic residues" evidence="1">
    <location>
        <begin position="450"/>
        <end position="461"/>
    </location>
</feature>
<feature type="region of interest" description="Disordered" evidence="1">
    <location>
        <begin position="443"/>
        <end position="483"/>
    </location>
</feature>
<evidence type="ECO:0000313" key="3">
    <source>
        <dbReference type="EMBL" id="KAF2264840.1"/>
    </source>
</evidence>
<dbReference type="NCBIfam" id="TIGR02452">
    <property type="entry name" value="TIGR02452 family protein"/>
    <property type="match status" value="1"/>
</dbReference>
<comment type="caution">
    <text evidence="3">The sequence shown here is derived from an EMBL/GenBank/DDBJ whole genome shotgun (WGS) entry which is preliminary data.</text>
</comment>
<sequence length="483" mass="52282">MGRTTLSQGLAPPAFRKDARAKQARQIINKLIPAILASNARARKGSEEGELIVDPPPIGSLATKETEGKENGGDAYVKRKGHGRRKVKDVDESGTRKGNIKWGKAKGKKRIDSVDEDLAALSISSSTAPASPTDAPLERKIRIIVTDTLTAAHMLTFPARYSLSDNESPKSSNMKQPNTLILNMASPLRPGGGVLTGATSQEEFLCARTTLLPSLKESFYRLPEYGGIFSPNVLVFRNSLPLFNAKGELGRGDRFWVDVVSAGMLRFPELEGDEDGEKRLGEVDRAVVEKKMRAVLRIAGMKGGRKVVLGAWGCGAYGNPVKDIAHAWRRVLGGLSDNSKQGKGRAIGNAESWNGISEVVFAISSRKMASDFAEAFGGNITVEAGSDAEDGAEEEEEGDQVNEELRRKIQEIEGQLAQVWNPDLKSRMGFILEGLRAQLKLRESGAVIDDNSEEDDVDGDEENNKSEAEESSDNGTEGVESED</sequence>
<dbReference type="AlphaFoldDB" id="A0A9P4N0E8"/>
<dbReference type="InterPro" id="IPR019261">
    <property type="entry name" value="PARG_cat_microbial"/>
</dbReference>
<evidence type="ECO:0000313" key="4">
    <source>
        <dbReference type="Proteomes" id="UP000800093"/>
    </source>
</evidence>
<gene>
    <name evidence="3" type="ORF">CC78DRAFT_532959</name>
</gene>
<dbReference type="InterPro" id="IPR043472">
    <property type="entry name" value="Macro_dom-like"/>
</dbReference>
<organism evidence="3 4">
    <name type="scientific">Lojkania enalia</name>
    <dbReference type="NCBI Taxonomy" id="147567"/>
    <lineage>
        <taxon>Eukaryota</taxon>
        <taxon>Fungi</taxon>
        <taxon>Dikarya</taxon>
        <taxon>Ascomycota</taxon>
        <taxon>Pezizomycotina</taxon>
        <taxon>Dothideomycetes</taxon>
        <taxon>Pleosporomycetidae</taxon>
        <taxon>Pleosporales</taxon>
        <taxon>Pleosporales incertae sedis</taxon>
        <taxon>Lojkania</taxon>
    </lineage>
</organism>